<protein>
    <submittedName>
        <fullName evidence="1">Uncharacterized protein</fullName>
    </submittedName>
</protein>
<accession>A0A3D1JEB8</accession>
<reference evidence="1 2" key="1">
    <citation type="journal article" date="2018" name="Nat. Biotechnol.">
        <title>A standardized bacterial taxonomy based on genome phylogeny substantially revises the tree of life.</title>
        <authorList>
            <person name="Parks D.H."/>
            <person name="Chuvochina M."/>
            <person name="Waite D.W."/>
            <person name="Rinke C."/>
            <person name="Skarshewski A."/>
            <person name="Chaumeil P.A."/>
            <person name="Hugenholtz P."/>
        </authorList>
    </citation>
    <scope>NUCLEOTIDE SEQUENCE [LARGE SCALE GENOMIC DNA]</scope>
    <source>
        <strain evidence="1">UBA8781</strain>
    </source>
</reference>
<evidence type="ECO:0000313" key="1">
    <source>
        <dbReference type="EMBL" id="HCE16930.1"/>
    </source>
</evidence>
<comment type="caution">
    <text evidence="1">The sequence shown here is derived from an EMBL/GenBank/DDBJ whole genome shotgun (WGS) entry which is preliminary data.</text>
</comment>
<dbReference type="SUPFAM" id="SSF49265">
    <property type="entry name" value="Fibronectin type III"/>
    <property type="match status" value="1"/>
</dbReference>
<proteinExistence type="predicted"/>
<dbReference type="AlphaFoldDB" id="A0A3D1JEB8"/>
<dbReference type="STRING" id="229919.GCA_001050195_02204"/>
<gene>
    <name evidence="1" type="ORF">DEQ80_03635</name>
</gene>
<sequence length="141" mass="15864">MRGRNWNGTWYWIHPYNLEGANCWASEIVFEERVDLSQVPVVNIPLPHTTFAGPPGNVRAVREGDRVTVTWDDVPLSEDKRRGYLIEAMVCQNGVVIPFIVHTDTASYTFKDETGCGEKSGGLLYTAEKHGYSDPVVIPWP</sequence>
<dbReference type="EMBL" id="DPBP01000017">
    <property type="protein sequence ID" value="HCE16930.1"/>
    <property type="molecule type" value="Genomic_DNA"/>
</dbReference>
<dbReference type="Proteomes" id="UP000264141">
    <property type="component" value="Unassembled WGS sequence"/>
</dbReference>
<name>A0A3D1JEB8_9CHLR</name>
<organism evidence="1 2">
    <name type="scientific">Anaerolinea thermolimosa</name>
    <dbReference type="NCBI Taxonomy" id="229919"/>
    <lineage>
        <taxon>Bacteria</taxon>
        <taxon>Bacillati</taxon>
        <taxon>Chloroflexota</taxon>
        <taxon>Anaerolineae</taxon>
        <taxon>Anaerolineales</taxon>
        <taxon>Anaerolineaceae</taxon>
        <taxon>Anaerolinea</taxon>
    </lineage>
</organism>
<dbReference type="InterPro" id="IPR036116">
    <property type="entry name" value="FN3_sf"/>
</dbReference>
<evidence type="ECO:0000313" key="2">
    <source>
        <dbReference type="Proteomes" id="UP000264141"/>
    </source>
</evidence>
<dbReference type="OrthoDB" id="160907at2"/>